<sequence>MDGRFIGKVVPVEVSQEIGFKRPVSFTWDSQVYRVTEILLKWEDYGFGQSPPKNRHWWLRRHRTYYHVLTDSGRIFELYYDRASKKPSWVLVKEIASREM</sequence>
<dbReference type="KEGG" id="fcz:IMF26_03240"/>
<proteinExistence type="predicted"/>
<accession>A0AAT9LDJ5</accession>
<name>A0AAT9LDJ5_9FIRM</name>
<dbReference type="AlphaFoldDB" id="A0AAT9LDJ5"/>
<organism evidence="2">
    <name type="scientific">Candidatus Fermentithermobacillus carboniphilus</name>
    <dbReference type="NCBI Taxonomy" id="3085328"/>
    <lineage>
        <taxon>Bacteria</taxon>
        <taxon>Bacillati</taxon>
        <taxon>Bacillota</taxon>
        <taxon>Candidatus Fermentithermobacillia</taxon>
        <taxon>Candidatus Fermentithermobacillales</taxon>
        <taxon>Candidatus Fermentithermobacillaceae</taxon>
        <taxon>Candidatus Fermentithermobacillus</taxon>
    </lineage>
</organism>
<evidence type="ECO:0000259" key="1">
    <source>
        <dbReference type="Pfam" id="PF20114"/>
    </source>
</evidence>
<dbReference type="Pfam" id="PF20114">
    <property type="entry name" value="DUF6504"/>
    <property type="match status" value="1"/>
</dbReference>
<reference evidence="2" key="2">
    <citation type="journal article" date="2023" name="Biology">
        <title>Prokaryotic Life Associated with Coal-Fire Gas Vents Revealed by Metagenomics.</title>
        <authorList>
            <person name="Kadnikov V.V."/>
            <person name="Mardanov A.V."/>
            <person name="Beletsky A.V."/>
            <person name="Karnachuk O.V."/>
            <person name="Ravin N.V."/>
        </authorList>
    </citation>
    <scope>NUCLEOTIDE SEQUENCE</scope>
    <source>
        <strain evidence="2">Bu02</strain>
    </source>
</reference>
<dbReference type="EMBL" id="CP062796">
    <property type="protein sequence ID" value="QUL99096.1"/>
    <property type="molecule type" value="Genomic_DNA"/>
</dbReference>
<evidence type="ECO:0000313" key="2">
    <source>
        <dbReference type="EMBL" id="QUL99096.1"/>
    </source>
</evidence>
<protein>
    <recommendedName>
        <fullName evidence="1">DUF6504 domain-containing protein</fullName>
    </recommendedName>
</protein>
<reference evidence="2" key="1">
    <citation type="submission" date="2020-10" db="EMBL/GenBank/DDBJ databases">
        <authorList>
            <person name="Kadnikov V."/>
            <person name="Beletsky A.V."/>
            <person name="Mardanov A.V."/>
            <person name="Karnachuk O.V."/>
            <person name="Ravin N.V."/>
        </authorList>
    </citation>
    <scope>NUCLEOTIDE SEQUENCE</scope>
    <source>
        <strain evidence="2">Bu02</strain>
    </source>
</reference>
<dbReference type="InterPro" id="IPR045443">
    <property type="entry name" value="DUF6504"/>
</dbReference>
<feature type="domain" description="DUF6504" evidence="1">
    <location>
        <begin position="4"/>
        <end position="94"/>
    </location>
</feature>
<gene>
    <name evidence="2" type="ORF">IMF26_03240</name>
</gene>